<keyword evidence="4" id="KW-0238">DNA-binding</keyword>
<dbReference type="PIRSF" id="PIRSF006092">
    <property type="entry name" value="GreA_GreB"/>
    <property type="match status" value="1"/>
</dbReference>
<proteinExistence type="inferred from homology"/>
<dbReference type="GO" id="GO:0032784">
    <property type="term" value="P:regulation of DNA-templated transcription elongation"/>
    <property type="evidence" value="ECO:0007669"/>
    <property type="project" value="InterPro"/>
</dbReference>
<dbReference type="InterPro" id="IPR036805">
    <property type="entry name" value="Tscrpt_elong_fac_GreA/B_N_sf"/>
</dbReference>
<dbReference type="Gene3D" id="1.10.287.180">
    <property type="entry name" value="Transcription elongation factor, GreA/GreB, N-terminal domain"/>
    <property type="match status" value="1"/>
</dbReference>
<dbReference type="STRING" id="1798002.A2478_03290"/>
<evidence type="ECO:0000259" key="8">
    <source>
        <dbReference type="Pfam" id="PF03449"/>
    </source>
</evidence>
<dbReference type="AlphaFoldDB" id="A0A1F5T043"/>
<dbReference type="InterPro" id="IPR036953">
    <property type="entry name" value="GreA/GreB_C_sf"/>
</dbReference>
<dbReference type="GO" id="GO:0070063">
    <property type="term" value="F:RNA polymerase binding"/>
    <property type="evidence" value="ECO:0007669"/>
    <property type="project" value="InterPro"/>
</dbReference>
<reference evidence="9 10" key="1">
    <citation type="journal article" date="2016" name="Nat. Commun.">
        <title>Thousands of microbial genomes shed light on interconnected biogeochemical processes in an aquifer system.</title>
        <authorList>
            <person name="Anantharaman K."/>
            <person name="Brown C.T."/>
            <person name="Hug L.A."/>
            <person name="Sharon I."/>
            <person name="Castelle C.J."/>
            <person name="Probst A.J."/>
            <person name="Thomas B.C."/>
            <person name="Singh A."/>
            <person name="Wilkins M.J."/>
            <person name="Karaoz U."/>
            <person name="Brodie E.L."/>
            <person name="Williams K.H."/>
            <person name="Hubbard S.S."/>
            <person name="Banfield J.F."/>
        </authorList>
    </citation>
    <scope>NUCLEOTIDE SEQUENCE [LARGE SCALE GENOMIC DNA]</scope>
</reference>
<keyword evidence="3" id="KW-0805">Transcription regulation</keyword>
<organism evidence="9 10">
    <name type="scientific">Candidatus Falkowbacteria bacterium RIFOXYC2_FULL_36_12</name>
    <dbReference type="NCBI Taxonomy" id="1798002"/>
    <lineage>
        <taxon>Bacteria</taxon>
        <taxon>Candidatus Falkowiibacteriota</taxon>
    </lineage>
</organism>
<dbReference type="SUPFAM" id="SSF46557">
    <property type="entry name" value="GreA transcript cleavage protein, N-terminal domain"/>
    <property type="match status" value="1"/>
</dbReference>
<dbReference type="InterPro" id="IPR022691">
    <property type="entry name" value="Tscrpt_elong_fac_GreA/B_N"/>
</dbReference>
<protein>
    <recommendedName>
        <fullName evidence="2">Transcription elongation factor GreA</fullName>
    </recommendedName>
    <alternativeName>
        <fullName evidence="6">Transcript cleavage factor GreA</fullName>
    </alternativeName>
</protein>
<dbReference type="GO" id="GO:0003677">
    <property type="term" value="F:DNA binding"/>
    <property type="evidence" value="ECO:0007669"/>
    <property type="project" value="UniProtKB-KW"/>
</dbReference>
<dbReference type="InterPro" id="IPR001437">
    <property type="entry name" value="Tscrpt_elong_fac_GreA/B_C"/>
</dbReference>
<dbReference type="PANTHER" id="PTHR30437:SF4">
    <property type="entry name" value="TRANSCRIPTION ELONGATION FACTOR GREA"/>
    <property type="match status" value="1"/>
</dbReference>
<dbReference type="PROSITE" id="PS00829">
    <property type="entry name" value="GREAB_1"/>
    <property type="match status" value="1"/>
</dbReference>
<dbReference type="SUPFAM" id="SSF54534">
    <property type="entry name" value="FKBP-like"/>
    <property type="match status" value="1"/>
</dbReference>
<dbReference type="InterPro" id="IPR023459">
    <property type="entry name" value="Tscrpt_elong_fac_GreA/B_fam"/>
</dbReference>
<dbReference type="Proteomes" id="UP000179001">
    <property type="component" value="Unassembled WGS sequence"/>
</dbReference>
<feature type="domain" description="Transcription elongation factor GreA/GreB N-terminal" evidence="8">
    <location>
        <begin position="21"/>
        <end position="89"/>
    </location>
</feature>
<comment type="caution">
    <text evidence="9">The sequence shown here is derived from an EMBL/GenBank/DDBJ whole genome shotgun (WGS) entry which is preliminary data.</text>
</comment>
<dbReference type="PANTHER" id="PTHR30437">
    <property type="entry name" value="TRANSCRIPTION ELONGATION FACTOR GREA"/>
    <property type="match status" value="1"/>
</dbReference>
<name>A0A1F5T043_9BACT</name>
<evidence type="ECO:0000313" key="10">
    <source>
        <dbReference type="Proteomes" id="UP000179001"/>
    </source>
</evidence>
<evidence type="ECO:0000256" key="4">
    <source>
        <dbReference type="ARBA" id="ARBA00023125"/>
    </source>
</evidence>
<dbReference type="GO" id="GO:0006354">
    <property type="term" value="P:DNA-templated transcription elongation"/>
    <property type="evidence" value="ECO:0007669"/>
    <property type="project" value="TreeGrafter"/>
</dbReference>
<dbReference type="Pfam" id="PF01272">
    <property type="entry name" value="GreA_GreB"/>
    <property type="match status" value="1"/>
</dbReference>
<comment type="similarity">
    <text evidence="1">Belongs to the GreA/GreB family.</text>
</comment>
<evidence type="ECO:0000256" key="2">
    <source>
        <dbReference type="ARBA" id="ARBA00013729"/>
    </source>
</evidence>
<keyword evidence="5" id="KW-0804">Transcription</keyword>
<dbReference type="EMBL" id="MFGJ01000006">
    <property type="protein sequence ID" value="OGF32320.1"/>
    <property type="molecule type" value="Genomic_DNA"/>
</dbReference>
<evidence type="ECO:0000256" key="5">
    <source>
        <dbReference type="ARBA" id="ARBA00023163"/>
    </source>
</evidence>
<accession>A0A1F5T043</accession>
<dbReference type="FunFam" id="1.10.287.180:FF:000001">
    <property type="entry name" value="Transcription elongation factor GreA"/>
    <property type="match status" value="1"/>
</dbReference>
<evidence type="ECO:0000259" key="7">
    <source>
        <dbReference type="Pfam" id="PF01272"/>
    </source>
</evidence>
<sequence length="167" mass="18940">MQIPKRKSEQNIKRKTFDPFITQTKYDQIKAEVDKMKNTIRPKLASEVKRLAELGDFSENAEYQIAKGKLRGLNNRILEFEEQLKHCEIIKTNNNNQVVELGNFVTVESAGKQSTYQILGSAETNPDTGIISRNSPLGSALLGKKICDQVEIILRDKTTNFKIISIK</sequence>
<dbReference type="Pfam" id="PF03449">
    <property type="entry name" value="GreA_GreB_N"/>
    <property type="match status" value="1"/>
</dbReference>
<evidence type="ECO:0000256" key="3">
    <source>
        <dbReference type="ARBA" id="ARBA00023015"/>
    </source>
</evidence>
<evidence type="ECO:0000256" key="6">
    <source>
        <dbReference type="ARBA" id="ARBA00030776"/>
    </source>
</evidence>
<dbReference type="Gene3D" id="3.10.50.30">
    <property type="entry name" value="Transcription elongation factor, GreA/GreB, C-terminal domain"/>
    <property type="match status" value="1"/>
</dbReference>
<evidence type="ECO:0000313" key="9">
    <source>
        <dbReference type="EMBL" id="OGF32320.1"/>
    </source>
</evidence>
<dbReference type="InterPro" id="IPR018151">
    <property type="entry name" value="TF_GreA/GreB_CS"/>
</dbReference>
<gene>
    <name evidence="9" type="ORF">A2478_03290</name>
</gene>
<evidence type="ECO:0000256" key="1">
    <source>
        <dbReference type="ARBA" id="ARBA00008213"/>
    </source>
</evidence>
<feature type="domain" description="Transcription elongation factor GreA/GreB C-terminal" evidence="7">
    <location>
        <begin position="96"/>
        <end position="167"/>
    </location>
</feature>